<feature type="compositionally biased region" description="Basic and acidic residues" evidence="2">
    <location>
        <begin position="521"/>
        <end position="533"/>
    </location>
</feature>
<dbReference type="AlphaFoldDB" id="A0A1E4TZK8"/>
<proteinExistence type="predicted"/>
<protein>
    <recommendedName>
        <fullName evidence="3">RRM domain-containing protein</fullName>
    </recommendedName>
</protein>
<evidence type="ECO:0000259" key="3">
    <source>
        <dbReference type="PROSITE" id="PS50102"/>
    </source>
</evidence>
<feature type="compositionally biased region" description="Basic and acidic residues" evidence="2">
    <location>
        <begin position="249"/>
        <end position="264"/>
    </location>
</feature>
<dbReference type="SMART" id="SM00360">
    <property type="entry name" value="RRM"/>
    <property type="match status" value="1"/>
</dbReference>
<dbReference type="Pfam" id="PF00076">
    <property type="entry name" value="RRM_1"/>
    <property type="match status" value="1"/>
</dbReference>
<feature type="compositionally biased region" description="Basic residues" evidence="2">
    <location>
        <begin position="351"/>
        <end position="360"/>
    </location>
</feature>
<dbReference type="InterPro" id="IPR000504">
    <property type="entry name" value="RRM_dom"/>
</dbReference>
<name>A0A1E4TZK8_PACTA</name>
<keyword evidence="5" id="KW-1185">Reference proteome</keyword>
<dbReference type="InterPro" id="IPR012677">
    <property type="entry name" value="Nucleotide-bd_a/b_plait_sf"/>
</dbReference>
<feature type="compositionally biased region" description="Low complexity" evidence="2">
    <location>
        <begin position="333"/>
        <end position="344"/>
    </location>
</feature>
<dbReference type="Proteomes" id="UP000094236">
    <property type="component" value="Unassembled WGS sequence"/>
</dbReference>
<feature type="compositionally biased region" description="Basic and acidic residues" evidence="2">
    <location>
        <begin position="385"/>
        <end position="394"/>
    </location>
</feature>
<dbReference type="InterPro" id="IPR035979">
    <property type="entry name" value="RBD_domain_sf"/>
</dbReference>
<evidence type="ECO:0000313" key="4">
    <source>
        <dbReference type="EMBL" id="ODV97192.1"/>
    </source>
</evidence>
<dbReference type="PANTHER" id="PTHR15241">
    <property type="entry name" value="TRANSFORMER-2-RELATED"/>
    <property type="match status" value="1"/>
</dbReference>
<sequence>MGPKKGIKMDLGSFLADESYGGSWADDDLDLSSISIPTKAPGHQGQQQAHPEDKFGFGGRSGSLRQEREPRRERTEFPVPENPPYKARVANLPWDVEETELKDWFIKGLLTKGENIEDVSIPKDQETGKARGFAFVIFNSKALLEDALNLSNTSLNGRTIFVNVAAPAKQDGFDLDWSAARTGSQNQAFGNNRRERGPRREPQEFDFGSARDSKDDSHYQQRQRSRRGGDEQQQQQQQQQDFDFSSARESNDRPAHAFQPREGRAAGGAPGAPGGFERRRSRREPQEFDFSSARESQMKPQNQHSEREEPAGERRERKPKREEPEVDWSSARQTQEAPAGQQQQVGDKRERRERRDRKPRKPETELDWSASRDGQAPPKERKPRKSETELDWNSKSHTQQIKPERKPKKPEPELDWSVARTGQTLAPKEKKFGRSSSSSLSKKDKQTSQQQQQHQNKRQQAKKEDKTEETPVSEIKKSSYDVLAVEDDEEEEEEEEQETQETQETQKESDLQNKETNLQEETAKLSIKERETDGWEVVGNGKK</sequence>
<dbReference type="PANTHER" id="PTHR15241:SF304">
    <property type="entry name" value="RRM DOMAIN-CONTAINING PROTEIN"/>
    <property type="match status" value="1"/>
</dbReference>
<feature type="compositionally biased region" description="Basic and acidic residues" evidence="2">
    <location>
        <begin position="461"/>
        <end position="479"/>
    </location>
</feature>
<feature type="compositionally biased region" description="Acidic residues" evidence="2">
    <location>
        <begin position="484"/>
        <end position="501"/>
    </location>
</feature>
<feature type="compositionally biased region" description="Basic and acidic residues" evidence="2">
    <location>
        <begin position="192"/>
        <end position="219"/>
    </location>
</feature>
<dbReference type="STRING" id="669874.A0A1E4TZK8"/>
<reference evidence="5" key="1">
    <citation type="submission" date="2016-05" db="EMBL/GenBank/DDBJ databases">
        <title>Comparative genomics of biotechnologically important yeasts.</title>
        <authorList>
            <consortium name="DOE Joint Genome Institute"/>
            <person name="Riley R."/>
            <person name="Haridas S."/>
            <person name="Wolfe K.H."/>
            <person name="Lopes M.R."/>
            <person name="Hittinger C.T."/>
            <person name="Goker M."/>
            <person name="Salamov A."/>
            <person name="Wisecaver J."/>
            <person name="Long T.M."/>
            <person name="Aerts A.L."/>
            <person name="Barry K."/>
            <person name="Choi C."/>
            <person name="Clum A."/>
            <person name="Coughlan A.Y."/>
            <person name="Deshpande S."/>
            <person name="Douglass A.P."/>
            <person name="Hanson S.J."/>
            <person name="Klenk H.-P."/>
            <person name="Labutti K."/>
            <person name="Lapidus A."/>
            <person name="Lindquist E."/>
            <person name="Lipzen A."/>
            <person name="Meier-Kolthoff J.P."/>
            <person name="Ohm R.A."/>
            <person name="Otillar R.P."/>
            <person name="Pangilinan J."/>
            <person name="Peng Y."/>
            <person name="Rokas A."/>
            <person name="Rosa C.A."/>
            <person name="Scheuner C."/>
            <person name="Sibirny A.A."/>
            <person name="Slot J.C."/>
            <person name="Stielow J.B."/>
            <person name="Sun H."/>
            <person name="Kurtzman C.P."/>
            <person name="Blackwell M."/>
            <person name="Grigoriev I.V."/>
            <person name="Jeffries T.W."/>
        </authorList>
    </citation>
    <scope>NUCLEOTIDE SEQUENCE [LARGE SCALE GENOMIC DNA]</scope>
    <source>
        <strain evidence="5">NRRL Y-2460</strain>
    </source>
</reference>
<keyword evidence="1" id="KW-0694">RNA-binding</keyword>
<feature type="compositionally biased region" description="Basic and acidic residues" evidence="2">
    <location>
        <begin position="504"/>
        <end position="513"/>
    </location>
</feature>
<feature type="compositionally biased region" description="Polar residues" evidence="2">
    <location>
        <begin position="293"/>
        <end position="303"/>
    </location>
</feature>
<feature type="domain" description="RRM" evidence="3">
    <location>
        <begin position="85"/>
        <end position="167"/>
    </location>
</feature>
<evidence type="ECO:0000256" key="1">
    <source>
        <dbReference type="PROSITE-ProRule" id="PRU00176"/>
    </source>
</evidence>
<dbReference type="OrthoDB" id="48651at2759"/>
<gene>
    <name evidence="4" type="ORF">PACTADRAFT_48942</name>
</gene>
<feature type="region of interest" description="Disordered" evidence="2">
    <location>
        <begin position="26"/>
        <end position="82"/>
    </location>
</feature>
<feature type="compositionally biased region" description="Basic and acidic residues" evidence="2">
    <location>
        <begin position="304"/>
        <end position="323"/>
    </location>
</feature>
<feature type="compositionally biased region" description="Low complexity" evidence="2">
    <location>
        <begin position="231"/>
        <end position="241"/>
    </location>
</feature>
<dbReference type="EMBL" id="KV454012">
    <property type="protein sequence ID" value="ODV97192.1"/>
    <property type="molecule type" value="Genomic_DNA"/>
</dbReference>
<evidence type="ECO:0000256" key="2">
    <source>
        <dbReference type="SAM" id="MobiDB-lite"/>
    </source>
</evidence>
<dbReference type="GO" id="GO:0003723">
    <property type="term" value="F:RNA binding"/>
    <property type="evidence" value="ECO:0007669"/>
    <property type="project" value="UniProtKB-UniRule"/>
</dbReference>
<feature type="compositionally biased region" description="Gly residues" evidence="2">
    <location>
        <begin position="265"/>
        <end position="274"/>
    </location>
</feature>
<dbReference type="PROSITE" id="PS50102">
    <property type="entry name" value="RRM"/>
    <property type="match status" value="1"/>
</dbReference>
<feature type="compositionally biased region" description="Basic and acidic residues" evidence="2">
    <location>
        <begin position="65"/>
        <end position="76"/>
    </location>
</feature>
<evidence type="ECO:0000313" key="5">
    <source>
        <dbReference type="Proteomes" id="UP000094236"/>
    </source>
</evidence>
<dbReference type="Gene3D" id="3.30.70.330">
    <property type="match status" value="1"/>
</dbReference>
<feature type="region of interest" description="Disordered" evidence="2">
    <location>
        <begin position="181"/>
        <end position="543"/>
    </location>
</feature>
<dbReference type="SUPFAM" id="SSF54928">
    <property type="entry name" value="RNA-binding domain, RBD"/>
    <property type="match status" value="1"/>
</dbReference>
<accession>A0A1E4TZK8</accession>
<organism evidence="4 5">
    <name type="scientific">Pachysolen tannophilus NRRL Y-2460</name>
    <dbReference type="NCBI Taxonomy" id="669874"/>
    <lineage>
        <taxon>Eukaryota</taxon>
        <taxon>Fungi</taxon>
        <taxon>Dikarya</taxon>
        <taxon>Ascomycota</taxon>
        <taxon>Saccharomycotina</taxon>
        <taxon>Pichiomycetes</taxon>
        <taxon>Pachysolenaceae</taxon>
        <taxon>Pachysolen</taxon>
    </lineage>
</organism>